<dbReference type="AlphaFoldDB" id="A0A831LSI0"/>
<comment type="caution">
    <text evidence="1">The sequence shown here is derived from an EMBL/GenBank/DDBJ whole genome shotgun (WGS) entry which is preliminary data.</text>
</comment>
<evidence type="ECO:0000313" key="1">
    <source>
        <dbReference type="EMBL" id="HDR52037.1"/>
    </source>
</evidence>
<sequence>MKKLNCLCLLLILLVDVVFSQTIDKYIPLTPTSKITIEQKDGTDYFYSGPWRIGKRTIENSNYVARSYYVFNLSAIPDNATITRVEVNYSMDGSSYTFKLTKLTSLSGDLQARWNAVGNATSLHTGLTYGNSDFISTPIKNEIAGALISDQLIIGALSEAEGTSGSNSTLDFVLHVYYTIPAQSVNITVRNDLWVRWRERGRRDFSPVSCLQIQST</sequence>
<dbReference type="EMBL" id="DSDK01000576">
    <property type="protein sequence ID" value="HDR52037.1"/>
    <property type="molecule type" value="Genomic_DNA"/>
</dbReference>
<reference evidence="1" key="1">
    <citation type="journal article" date="2020" name="mSystems">
        <title>Genome- and Community-Level Interaction Insights into Carbon Utilization and Element Cycling Functions of Hydrothermarchaeota in Hydrothermal Sediment.</title>
        <authorList>
            <person name="Zhou Z."/>
            <person name="Liu Y."/>
            <person name="Xu W."/>
            <person name="Pan J."/>
            <person name="Luo Z.H."/>
            <person name="Li M."/>
        </authorList>
    </citation>
    <scope>NUCLEOTIDE SEQUENCE [LARGE SCALE GENOMIC DNA]</scope>
    <source>
        <strain evidence="1">SpSt-1217</strain>
    </source>
</reference>
<dbReference type="Proteomes" id="UP000886047">
    <property type="component" value="Unassembled WGS sequence"/>
</dbReference>
<name>A0A831LSI0_9BACT</name>
<organism evidence="1">
    <name type="scientific">Mariniphaga anaerophila</name>
    <dbReference type="NCBI Taxonomy" id="1484053"/>
    <lineage>
        <taxon>Bacteria</taxon>
        <taxon>Pseudomonadati</taxon>
        <taxon>Bacteroidota</taxon>
        <taxon>Bacteroidia</taxon>
        <taxon>Marinilabiliales</taxon>
        <taxon>Prolixibacteraceae</taxon>
        <taxon>Mariniphaga</taxon>
    </lineage>
</organism>
<evidence type="ECO:0008006" key="2">
    <source>
        <dbReference type="Google" id="ProtNLM"/>
    </source>
</evidence>
<accession>A0A831LSI0</accession>
<gene>
    <name evidence="1" type="ORF">ENN90_10550</name>
</gene>
<protein>
    <recommendedName>
        <fullName evidence="2">DNRLRE domain-containing protein</fullName>
    </recommendedName>
</protein>
<proteinExistence type="predicted"/>